<accession>A0A6V7TV38</accession>
<dbReference type="Gene3D" id="1.20.5.110">
    <property type="match status" value="2"/>
</dbReference>
<dbReference type="AlphaFoldDB" id="A0A6V7TV38"/>
<reference evidence="1 2" key="1">
    <citation type="submission" date="2020-08" db="EMBL/GenBank/DDBJ databases">
        <authorList>
            <person name="Koutsovoulos G."/>
            <person name="Danchin GJ E."/>
        </authorList>
    </citation>
    <scope>NUCLEOTIDE SEQUENCE [LARGE SCALE GENOMIC DNA]</scope>
</reference>
<protein>
    <submittedName>
        <fullName evidence="1">Uncharacterized protein</fullName>
    </submittedName>
</protein>
<sequence length="121" mass="13272">MAENPRSRIPVPIQRNVQRQNRTLAELRIINEIREFRVVVNARLDGVDGRLDGVDGRLDGVNARLDGVDGRLDGVDGRLDGVNARLDPFILEQQGINETATARLNGIEARCFRGLGEGGGE</sequence>
<evidence type="ECO:0000313" key="1">
    <source>
        <dbReference type="EMBL" id="CAD2135059.1"/>
    </source>
</evidence>
<evidence type="ECO:0000313" key="2">
    <source>
        <dbReference type="Proteomes" id="UP000580250"/>
    </source>
</evidence>
<gene>
    <name evidence="1" type="ORF">MENT_LOCUS4584</name>
</gene>
<comment type="caution">
    <text evidence="1">The sequence shown here is derived from an EMBL/GenBank/DDBJ whole genome shotgun (WGS) entry which is preliminary data.</text>
</comment>
<proteinExistence type="predicted"/>
<name>A0A6V7TV38_MELEN</name>
<dbReference type="Proteomes" id="UP000580250">
    <property type="component" value="Unassembled WGS sequence"/>
</dbReference>
<dbReference type="EMBL" id="CAJEWN010000016">
    <property type="protein sequence ID" value="CAD2135059.1"/>
    <property type="molecule type" value="Genomic_DNA"/>
</dbReference>
<organism evidence="1 2">
    <name type="scientific">Meloidogyne enterolobii</name>
    <name type="common">Root-knot nematode worm</name>
    <name type="synonym">Meloidogyne mayaguensis</name>
    <dbReference type="NCBI Taxonomy" id="390850"/>
    <lineage>
        <taxon>Eukaryota</taxon>
        <taxon>Metazoa</taxon>
        <taxon>Ecdysozoa</taxon>
        <taxon>Nematoda</taxon>
        <taxon>Chromadorea</taxon>
        <taxon>Rhabditida</taxon>
        <taxon>Tylenchina</taxon>
        <taxon>Tylenchomorpha</taxon>
        <taxon>Tylenchoidea</taxon>
        <taxon>Meloidogynidae</taxon>
        <taxon>Meloidogyninae</taxon>
        <taxon>Meloidogyne</taxon>
    </lineage>
</organism>